<name>A0AC11EN69_SHEEP</name>
<dbReference type="Ensembl" id="ENSOART00020041771.1">
    <property type="protein sequence ID" value="ENSOARP00020060757.1"/>
    <property type="gene ID" value="ENSOARG00020036760.1"/>
</dbReference>
<evidence type="ECO:0000313" key="1">
    <source>
        <dbReference type="Ensembl" id="ENSOARP00020060757.1"/>
    </source>
</evidence>
<sequence>MRLREVWPPFASHTANERQGWDEPRPMMSRSVLTTPCDTVSQNRASSFWGAGQELPAGGDAGVSFTVSRLASTSRYKGFIKDCPSGQLDAAGFQKIYKQFFPFGDPTKFATFVFNVFDENKDGRIEFSEFIQALSVTSRGTLDEKLRWAFKLYDLDNDGYITRNEMLDIVDAIYQMVGNTVELPEEENTPEKRVDRIFAMMDKNADGKLTLQEFQEGSKADPSIVQALSLYDGLV</sequence>
<protein>
    <submittedName>
        <fullName evidence="1">Uncharacterized protein</fullName>
    </submittedName>
</protein>
<reference evidence="1" key="3">
    <citation type="submission" date="2025-09" db="UniProtKB">
        <authorList>
            <consortium name="Ensembl"/>
        </authorList>
    </citation>
    <scope>IDENTIFICATION</scope>
</reference>
<proteinExistence type="predicted"/>
<organism evidence="1">
    <name type="scientific">Ovis aries</name>
    <name type="common">Sheep</name>
    <dbReference type="NCBI Taxonomy" id="9940"/>
    <lineage>
        <taxon>Eukaryota</taxon>
        <taxon>Metazoa</taxon>
        <taxon>Chordata</taxon>
        <taxon>Craniata</taxon>
        <taxon>Vertebrata</taxon>
        <taxon>Euteleostomi</taxon>
        <taxon>Mammalia</taxon>
        <taxon>Eutheria</taxon>
        <taxon>Laurasiatheria</taxon>
        <taxon>Artiodactyla</taxon>
        <taxon>Ruminantia</taxon>
        <taxon>Pecora</taxon>
        <taxon>Bovidae</taxon>
        <taxon>Caprinae</taxon>
        <taxon>Ovis</taxon>
    </lineage>
</organism>
<gene>
    <name evidence="1" type="primary">NCS1</name>
</gene>
<reference evidence="1" key="1">
    <citation type="submission" date="2020-11" db="EMBL/GenBank/DDBJ databases">
        <authorList>
            <person name="Davenport K.M."/>
            <person name="Bickhart D.M."/>
            <person name="Smith T.P.L."/>
            <person name="Murdoch B.M."/>
            <person name="Rosen B.D."/>
        </authorList>
    </citation>
    <scope>NUCLEOTIDE SEQUENCE [LARGE SCALE GENOMIC DNA]</scope>
    <source>
        <strain evidence="1">OAR_USU_Benz2616</strain>
    </source>
</reference>
<accession>A0AC11EN69</accession>
<reference evidence="1" key="2">
    <citation type="submission" date="2025-08" db="UniProtKB">
        <authorList>
            <consortium name="Ensembl"/>
        </authorList>
    </citation>
    <scope>IDENTIFICATION</scope>
</reference>